<protein>
    <recommendedName>
        <fullName evidence="1">DUF2345 domain-containing protein</fullName>
    </recommendedName>
</protein>
<accession>A0A6J5GT98</accession>
<proteinExistence type="predicted"/>
<organism evidence="2 3">
    <name type="scientific">Paraburkholderia caffeinitolerans</name>
    <dbReference type="NCBI Taxonomy" id="1723730"/>
    <lineage>
        <taxon>Bacteria</taxon>
        <taxon>Pseudomonadati</taxon>
        <taxon>Pseudomonadota</taxon>
        <taxon>Betaproteobacteria</taxon>
        <taxon>Burkholderiales</taxon>
        <taxon>Burkholderiaceae</taxon>
        <taxon>Paraburkholderia</taxon>
    </lineage>
</organism>
<sequence>MSVSSGRSFFASVRGAISMFAYQLGLKLIAAKGKVVIQAQSDQMELDALKDLLVRSTDGKIIINAAKEVWIGAGGSYIQINGSGITNGSPGPILEKTPKWSKPEADAQVRSFQPFGSGTPDDGYLHSL</sequence>
<dbReference type="Pfam" id="PF10106">
    <property type="entry name" value="DUF2345"/>
    <property type="match status" value="1"/>
</dbReference>
<reference evidence="2 3" key="1">
    <citation type="submission" date="2020-04" db="EMBL/GenBank/DDBJ databases">
        <authorList>
            <person name="De Canck E."/>
        </authorList>
    </citation>
    <scope>NUCLEOTIDE SEQUENCE [LARGE SCALE GENOMIC DNA]</scope>
    <source>
        <strain evidence="2 3">LMG 28688</strain>
    </source>
</reference>
<dbReference type="EMBL" id="CADIKL010000046">
    <property type="protein sequence ID" value="CAB3805308.1"/>
    <property type="molecule type" value="Genomic_DNA"/>
</dbReference>
<evidence type="ECO:0000313" key="2">
    <source>
        <dbReference type="EMBL" id="CAB3805308.1"/>
    </source>
</evidence>
<evidence type="ECO:0000313" key="3">
    <source>
        <dbReference type="Proteomes" id="UP000494119"/>
    </source>
</evidence>
<name>A0A6J5GT98_9BURK</name>
<evidence type="ECO:0000259" key="1">
    <source>
        <dbReference type="Pfam" id="PF10106"/>
    </source>
</evidence>
<dbReference type="AlphaFoldDB" id="A0A6J5GT98"/>
<dbReference type="InterPro" id="IPR018769">
    <property type="entry name" value="VgrG2_DUF2345"/>
</dbReference>
<feature type="domain" description="DUF2345" evidence="1">
    <location>
        <begin position="2"/>
        <end position="104"/>
    </location>
</feature>
<gene>
    <name evidence="2" type="ORF">LMG28688_06150</name>
</gene>
<dbReference type="Proteomes" id="UP000494119">
    <property type="component" value="Unassembled WGS sequence"/>
</dbReference>
<keyword evidence="3" id="KW-1185">Reference proteome</keyword>